<dbReference type="AlphaFoldDB" id="A0A9Q0J5V3"/>
<reference evidence="4" key="2">
    <citation type="journal article" date="2023" name="Plants (Basel)">
        <title>Annotation of the Turnera subulata (Passifloraceae) Draft Genome Reveals the S-Locus Evolved after the Divergence of Turneroideae from Passifloroideae in a Stepwise Manner.</title>
        <authorList>
            <person name="Henning P.M."/>
            <person name="Roalson E.H."/>
            <person name="Mir W."/>
            <person name="McCubbin A.G."/>
            <person name="Shore J.S."/>
        </authorList>
    </citation>
    <scope>NUCLEOTIDE SEQUENCE</scope>
    <source>
        <strain evidence="4">F60SS</strain>
    </source>
</reference>
<dbReference type="PANTHER" id="PTHR46288">
    <property type="entry name" value="PHORBOL-ESTER/DAG-TYPE DOMAIN-CONTAINING PROTEIN"/>
    <property type="match status" value="1"/>
</dbReference>
<feature type="compositionally biased region" description="Acidic residues" evidence="2">
    <location>
        <begin position="310"/>
        <end position="319"/>
    </location>
</feature>
<evidence type="ECO:0000259" key="3">
    <source>
        <dbReference type="Pfam" id="PF03107"/>
    </source>
</evidence>
<feature type="compositionally biased region" description="Acidic residues" evidence="2">
    <location>
        <begin position="326"/>
        <end position="338"/>
    </location>
</feature>
<reference evidence="4" key="1">
    <citation type="submission" date="2022-02" db="EMBL/GenBank/DDBJ databases">
        <authorList>
            <person name="Henning P.M."/>
            <person name="McCubbin A.G."/>
            <person name="Shore J.S."/>
        </authorList>
    </citation>
    <scope>NUCLEOTIDE SEQUENCE</scope>
    <source>
        <strain evidence="4">F60SS</strain>
        <tissue evidence="4">Leaves</tissue>
    </source>
</reference>
<dbReference type="EMBL" id="JAKUCV010005887">
    <property type="protein sequence ID" value="KAJ4829514.1"/>
    <property type="molecule type" value="Genomic_DNA"/>
</dbReference>
<proteinExistence type="predicted"/>
<feature type="compositionally biased region" description="Acidic residues" evidence="2">
    <location>
        <begin position="284"/>
        <end position="303"/>
    </location>
</feature>
<protein>
    <recommendedName>
        <fullName evidence="3">DC1 domain-containing protein</fullName>
    </recommendedName>
</protein>
<evidence type="ECO:0000313" key="5">
    <source>
        <dbReference type="Proteomes" id="UP001141552"/>
    </source>
</evidence>
<dbReference type="OrthoDB" id="1650216at2759"/>
<keyword evidence="5" id="KW-1185">Reference proteome</keyword>
<name>A0A9Q0J5V3_9ROSI</name>
<dbReference type="Pfam" id="PF03107">
    <property type="entry name" value="C1_2"/>
    <property type="match status" value="3"/>
</dbReference>
<accession>A0A9Q0J5V3</accession>
<organism evidence="4 5">
    <name type="scientific">Turnera subulata</name>
    <dbReference type="NCBI Taxonomy" id="218843"/>
    <lineage>
        <taxon>Eukaryota</taxon>
        <taxon>Viridiplantae</taxon>
        <taxon>Streptophyta</taxon>
        <taxon>Embryophyta</taxon>
        <taxon>Tracheophyta</taxon>
        <taxon>Spermatophyta</taxon>
        <taxon>Magnoliopsida</taxon>
        <taxon>eudicotyledons</taxon>
        <taxon>Gunneridae</taxon>
        <taxon>Pentapetalae</taxon>
        <taxon>rosids</taxon>
        <taxon>fabids</taxon>
        <taxon>Malpighiales</taxon>
        <taxon>Passifloraceae</taxon>
        <taxon>Turnera</taxon>
    </lineage>
</organism>
<dbReference type="Proteomes" id="UP001141552">
    <property type="component" value="Unassembled WGS sequence"/>
</dbReference>
<dbReference type="InterPro" id="IPR046349">
    <property type="entry name" value="C1-like_sf"/>
</dbReference>
<feature type="domain" description="DC1" evidence="3">
    <location>
        <begin position="148"/>
        <end position="192"/>
    </location>
</feature>
<feature type="domain" description="DC1" evidence="3">
    <location>
        <begin position="72"/>
        <end position="119"/>
    </location>
</feature>
<comment type="caution">
    <text evidence="4">The sequence shown here is derived from an EMBL/GenBank/DDBJ whole genome shotgun (WGS) entry which is preliminary data.</text>
</comment>
<feature type="domain" description="DC1" evidence="3">
    <location>
        <begin position="384"/>
        <end position="425"/>
    </location>
</feature>
<gene>
    <name evidence="4" type="ORF">Tsubulata_040197</name>
</gene>
<dbReference type="PANTHER" id="PTHR46288:SF27">
    <property type="entry name" value="CYSTEINE_HISTIDINE-RICH C1 DOMAIN FAMILY PROTEIN"/>
    <property type="match status" value="1"/>
</dbReference>
<keyword evidence="1" id="KW-0677">Repeat</keyword>
<feature type="region of interest" description="Disordered" evidence="2">
    <location>
        <begin position="284"/>
        <end position="344"/>
    </location>
</feature>
<dbReference type="SUPFAM" id="SSF57889">
    <property type="entry name" value="Cysteine-rich domain"/>
    <property type="match status" value="4"/>
</dbReference>
<dbReference type="InterPro" id="IPR004146">
    <property type="entry name" value="DC1"/>
</dbReference>
<evidence type="ECO:0000313" key="4">
    <source>
        <dbReference type="EMBL" id="KAJ4829514.1"/>
    </source>
</evidence>
<evidence type="ECO:0000256" key="1">
    <source>
        <dbReference type="ARBA" id="ARBA00022737"/>
    </source>
</evidence>
<evidence type="ECO:0000256" key="2">
    <source>
        <dbReference type="SAM" id="MobiDB-lite"/>
    </source>
</evidence>
<sequence>MGIKHWTHEHGLKLVHVSELTEVAGKQKSRTDCSRCYESIHDRAYLCEHEDCGFMLDESCFGLSENQELLHPLHPDHPLLLISSPPWIRAHICDGCSSICPTFIFQCKRCDFTLDVQCALSKENQGRRKLEVAGDDDQLKKSTTIQHFSHPHSLRLFNCRWYRLRCRLCSDWVKGPAYGCVECEFYHHISCAEFPLEIQISCAEFPLEIQHPYHPENPLRASATTPDVQWSSRCKACRLLVGLAVYQCRPCGLALHMICANQTLLSSPLKSECHQHNLYYIIGSDDDEGDDEEEETDDGEEDDTNRGSDDGEEEDEENDDGKGEDTDGTTSDDQEDQDPDQKSHKEQCNACNKYCVKSYYQCLECKYIIHLKCMGLPATVDYSCHLHLLTLVEKFVEDDSGVYYCHACGQERNPKYPVYVCKECSEDVPFAAHIEYIPFNSGQTVSEDPAVESYPALVEFDEAKRKPKCKVQIEVKVLGFESIALKNKWQADALLEVMMMKETMKKKKLIMEKRMIVEKMMTKKKKMEEVKTQKKKIQMKKMMEKKKKTAHYVMPERNPEYPVYLCKECPDDVPFAAHIECVVSEETDIPFISGVPLSDDNPVVESYPALVEFDEAKRKPKCKFQIEIKDFKNYHALTFVERGTTLGPDEACYGCRRSVRGSRGYAGDINFVRQTGNSRFFDGRW</sequence>